<dbReference type="SUPFAM" id="SSF53850">
    <property type="entry name" value="Periplasmic binding protein-like II"/>
    <property type="match status" value="1"/>
</dbReference>
<dbReference type="EMBL" id="AAPH01000001">
    <property type="protein sequence ID" value="EAS45688.1"/>
    <property type="molecule type" value="Genomic_DNA"/>
</dbReference>
<dbReference type="RefSeq" id="WP_006228989.1">
    <property type="nucleotide sequence ID" value="NZ_CH724134.1"/>
</dbReference>
<organism evidence="2 3">
    <name type="scientific">Photobacterium profundum 3TCK</name>
    <dbReference type="NCBI Taxonomy" id="314280"/>
    <lineage>
        <taxon>Bacteria</taxon>
        <taxon>Pseudomonadati</taxon>
        <taxon>Pseudomonadota</taxon>
        <taxon>Gammaproteobacteria</taxon>
        <taxon>Vibrionales</taxon>
        <taxon>Vibrionaceae</taxon>
        <taxon>Photobacterium</taxon>
    </lineage>
</organism>
<dbReference type="Pfam" id="PF13416">
    <property type="entry name" value="SBP_bac_8"/>
    <property type="match status" value="1"/>
</dbReference>
<evidence type="ECO:0000313" key="3">
    <source>
        <dbReference type="Proteomes" id="UP000003789"/>
    </source>
</evidence>
<keyword evidence="1" id="KW-0732">Signal</keyword>
<dbReference type="InterPro" id="IPR006059">
    <property type="entry name" value="SBP"/>
</dbReference>
<name>Q1ZA04_9GAMM</name>
<dbReference type="PANTHER" id="PTHR42779:SF1">
    <property type="entry name" value="PROTEIN YNJB"/>
    <property type="match status" value="1"/>
</dbReference>
<dbReference type="PANTHER" id="PTHR42779">
    <property type="entry name" value="PROTEIN YNJB"/>
    <property type="match status" value="1"/>
</dbReference>
<gene>
    <name evidence="2" type="ORF">P3TCK_04906</name>
</gene>
<accession>Q1ZA04</accession>
<dbReference type="Gene3D" id="3.40.190.10">
    <property type="entry name" value="Periplasmic binding protein-like II"/>
    <property type="match status" value="3"/>
</dbReference>
<feature type="chain" id="PRO_5004198344" evidence="1">
    <location>
        <begin position="25"/>
        <end position="370"/>
    </location>
</feature>
<reference evidence="2 3" key="1">
    <citation type="submission" date="2006-03" db="EMBL/GenBank/DDBJ databases">
        <authorList>
            <person name="Bartlett D.H."/>
            <person name="Valle G."/>
            <person name="Lauro F.M."/>
            <person name="Vezzi A."/>
            <person name="Simonato F."/>
            <person name="Eloe E."/>
            <person name="Vitulo N."/>
            <person name="Stratton T.K."/>
            <person name="D'angelo M."/>
            <person name="Ferriera S."/>
            <person name="Johnson J."/>
            <person name="Kravitz S."/>
            <person name="Beeson K."/>
            <person name="Sutton G."/>
            <person name="Rogers Y."/>
            <person name="Friedman R."/>
            <person name="Frazier M."/>
            <person name="Venter J.C."/>
        </authorList>
    </citation>
    <scope>NUCLEOTIDE SEQUENCE [LARGE SCALE GENOMIC DNA]</scope>
    <source>
        <strain evidence="2 3">3TCK</strain>
    </source>
</reference>
<proteinExistence type="predicted"/>
<evidence type="ECO:0000256" key="1">
    <source>
        <dbReference type="SAM" id="SignalP"/>
    </source>
</evidence>
<dbReference type="AlphaFoldDB" id="Q1ZA04"/>
<protein>
    <submittedName>
        <fullName evidence="2">Possible ABC transporter, periplasmic substrate binding protein</fullName>
    </submittedName>
</protein>
<sequence length="370" mass="40851">MSFKKAVLGTALTVLATTSFSTLAYDVSTMSWDEIEVQAKKEGNITFAVWYLQPQWRSFIKNFEQETGIKVRVPEGTSDGNRNKLMAESRRDKGSIDVMAIGASDMTIINNGTTLLPLEKLPEYSKLTTRSEGVESNGYAVTFWGNQTGLAYDPTRIDESKLPQTFEQMETFIKNNPMAFGVNDPNGGGAGQRFIESAIRHVSGESSMGEKVDRNIVKSWSKTWDWFQNNKEDMLITASNADSLTRINDGEISIAPAWEDHLSGLQNQGAITDRIKFYIPEFGMSGGGNFVGAPSNGQNKAASLVFINWLTSAKTQAAMNKAFGIAPQHPDSDASHAMISAEMRQNSTESFNAKYAAELKKQFTRNVLMQ</sequence>
<feature type="signal peptide" evidence="1">
    <location>
        <begin position="1"/>
        <end position="24"/>
    </location>
</feature>
<evidence type="ECO:0000313" key="2">
    <source>
        <dbReference type="EMBL" id="EAS45688.1"/>
    </source>
</evidence>
<comment type="caution">
    <text evidence="2">The sequence shown here is derived from an EMBL/GenBank/DDBJ whole genome shotgun (WGS) entry which is preliminary data.</text>
</comment>
<dbReference type="OrthoDB" id="3239593at2"/>
<dbReference type="Proteomes" id="UP000003789">
    <property type="component" value="Unassembled WGS sequence"/>
</dbReference>
<dbReference type="HOGENOM" id="CLU_061117_0_0_6"/>